<reference evidence="1" key="1">
    <citation type="submission" date="2016-04" db="EMBL/GenBank/DDBJ databases">
        <authorList>
            <person name="Nguyen H.D."/>
            <person name="Samba Siva P."/>
            <person name="Cullis J."/>
            <person name="Levesque C.A."/>
            <person name="Hambleton S."/>
        </authorList>
    </citation>
    <scope>NUCLEOTIDE SEQUENCE</scope>
    <source>
        <strain evidence="1">DAOMC 236416</strain>
    </source>
</reference>
<dbReference type="EMBL" id="LWDF02000532">
    <property type="protein sequence ID" value="KAE8245170.1"/>
    <property type="molecule type" value="Genomic_DNA"/>
</dbReference>
<evidence type="ECO:0000313" key="2">
    <source>
        <dbReference type="Proteomes" id="UP000077521"/>
    </source>
</evidence>
<comment type="caution">
    <text evidence="1">The sequence shown here is derived from an EMBL/GenBank/DDBJ whole genome shotgun (WGS) entry which is preliminary data.</text>
</comment>
<gene>
    <name evidence="1" type="ORF">A4X13_0g6056</name>
</gene>
<accession>A0A177T5J9</accession>
<keyword evidence="2" id="KW-1185">Reference proteome</keyword>
<protein>
    <submittedName>
        <fullName evidence="1">Uncharacterized protein</fullName>
    </submittedName>
</protein>
<proteinExistence type="predicted"/>
<sequence>MPRSLPYELWITIADAAAAWFPSKHHSYVGGSTAWQYGPREHPLVALSQTSRTLRRIAAPLLWKEIALTGFEHGDSLEHEHGIDLIHKLIICLQEPIIRNTITSFNFDLKVYTGLGDGPATYYGPTHVPTYLDFLDLTYRLGRALSGTELVNLRFDASVLRPADQFLYAIGQGCSHLQHVELSYGPDAMPTCIERDGDHINGPEPLHALSQVRSATIGLGRSNLYEDLRTEDGWTWPLQGGIAIPYLVKWLLGESVDDPSDTSDNKLVNLKTSAPFLYRHRCLLPAWARFNQIFDQNDPDRPQPQASFTDGEFSLMANNIDAAHEIQMEVEEDMCWVRAAMALRPALDRLLAESNRTKVGGGSHSDIKPAQVVKMIRSDRIFTPWRTSWFPCDTGGNSTPPYRESLLLADEILRSWRKSAQSRREDDGPPTRWLTGW</sequence>
<name>A0A177T5J9_9BASI</name>
<dbReference type="Proteomes" id="UP000077521">
    <property type="component" value="Unassembled WGS sequence"/>
</dbReference>
<organism evidence="1 2">
    <name type="scientific">Tilletia indica</name>
    <dbReference type="NCBI Taxonomy" id="43049"/>
    <lineage>
        <taxon>Eukaryota</taxon>
        <taxon>Fungi</taxon>
        <taxon>Dikarya</taxon>
        <taxon>Basidiomycota</taxon>
        <taxon>Ustilaginomycotina</taxon>
        <taxon>Exobasidiomycetes</taxon>
        <taxon>Tilletiales</taxon>
        <taxon>Tilletiaceae</taxon>
        <taxon>Tilletia</taxon>
    </lineage>
</organism>
<evidence type="ECO:0000313" key="1">
    <source>
        <dbReference type="EMBL" id="KAE8245170.1"/>
    </source>
</evidence>
<reference evidence="1" key="2">
    <citation type="journal article" date="2019" name="IMA Fungus">
        <title>Genome sequencing and comparison of five Tilletia species to identify candidate genes for the detection of regulated species infecting wheat.</title>
        <authorList>
            <person name="Nguyen H.D.T."/>
            <person name="Sultana T."/>
            <person name="Kesanakurti P."/>
            <person name="Hambleton S."/>
        </authorList>
    </citation>
    <scope>NUCLEOTIDE SEQUENCE</scope>
    <source>
        <strain evidence="1">DAOMC 236416</strain>
    </source>
</reference>
<dbReference type="AlphaFoldDB" id="A0A177T5J9"/>